<dbReference type="NCBIfam" id="NF002086">
    <property type="entry name" value="PRK00915.1-3"/>
    <property type="match status" value="1"/>
</dbReference>
<evidence type="ECO:0000256" key="2">
    <source>
        <dbReference type="ARBA" id="ARBA00022605"/>
    </source>
</evidence>
<dbReference type="InterPro" id="IPR000891">
    <property type="entry name" value="PYR_CT"/>
</dbReference>
<protein>
    <submittedName>
        <fullName evidence="9">Citramalate synthase</fullName>
    </submittedName>
</protein>
<dbReference type="PANTHER" id="PTHR42880">
    <property type="entry name" value="HOMOCITRATE SYNTHASE"/>
    <property type="match status" value="1"/>
</dbReference>
<dbReference type="PROSITE" id="PS50991">
    <property type="entry name" value="PYR_CT"/>
    <property type="match status" value="1"/>
</dbReference>
<evidence type="ECO:0000256" key="4">
    <source>
        <dbReference type="ARBA" id="ARBA00023304"/>
    </source>
</evidence>
<dbReference type="InterPro" id="IPR036230">
    <property type="entry name" value="LeuA_allosteric_dom_sf"/>
</dbReference>
<evidence type="ECO:0000313" key="9">
    <source>
        <dbReference type="EMBL" id="KXB06325.1"/>
    </source>
</evidence>
<comment type="similarity">
    <text evidence="1 6">Belongs to the alpha-IPM synthase/homocitrate synthase family.</text>
</comment>
<evidence type="ECO:0000256" key="7">
    <source>
        <dbReference type="SAM" id="Coils"/>
    </source>
</evidence>
<gene>
    <name evidence="9" type="ORF">AKJ53_00680</name>
</gene>
<proteinExistence type="inferred from homology"/>
<evidence type="ECO:0000256" key="6">
    <source>
        <dbReference type="RuleBase" id="RU003523"/>
    </source>
</evidence>
<dbReference type="FunFam" id="1.10.238.260:FF:000001">
    <property type="entry name" value="2-isopropylmalate synthase"/>
    <property type="match status" value="1"/>
</dbReference>
<dbReference type="SMART" id="SM00917">
    <property type="entry name" value="LeuA_dimer"/>
    <property type="match status" value="1"/>
</dbReference>
<dbReference type="PROSITE" id="PS00815">
    <property type="entry name" value="AIPM_HOMOCIT_SYNTH_1"/>
    <property type="match status" value="1"/>
</dbReference>
<dbReference type="InterPro" id="IPR054691">
    <property type="entry name" value="LeuA/HCS_post-cat"/>
</dbReference>
<reference evidence="9 10" key="1">
    <citation type="journal article" date="2016" name="Sci. Rep.">
        <title>Metabolic traits of an uncultured archaeal lineage -MSBL1- from brine pools of the Red Sea.</title>
        <authorList>
            <person name="Mwirichia R."/>
            <person name="Alam I."/>
            <person name="Rashid M."/>
            <person name="Vinu M."/>
            <person name="Ba-Alawi W."/>
            <person name="Anthony Kamau A."/>
            <person name="Kamanda Ngugi D."/>
            <person name="Goker M."/>
            <person name="Klenk H.P."/>
            <person name="Bajic V."/>
            <person name="Stingl U."/>
        </authorList>
    </citation>
    <scope>NUCLEOTIDE SEQUENCE [LARGE SCALE GENOMIC DNA]</scope>
    <source>
        <strain evidence="9">SCGC-AAA382F02</strain>
    </source>
</reference>
<keyword evidence="10" id="KW-1185">Reference proteome</keyword>
<evidence type="ECO:0000256" key="3">
    <source>
        <dbReference type="ARBA" id="ARBA00022679"/>
    </source>
</evidence>
<evidence type="ECO:0000256" key="5">
    <source>
        <dbReference type="ARBA" id="ARBA00029440"/>
    </source>
</evidence>
<accession>A0A133VIP8</accession>
<dbReference type="NCBIfam" id="NF002085">
    <property type="entry name" value="PRK00915.1-2"/>
    <property type="match status" value="1"/>
</dbReference>
<feature type="domain" description="Pyruvate carboxyltransferase" evidence="8">
    <location>
        <begin position="24"/>
        <end position="275"/>
    </location>
</feature>
<dbReference type="AlphaFoldDB" id="A0A133VIP8"/>
<dbReference type="Proteomes" id="UP000070491">
    <property type="component" value="Unassembled WGS sequence"/>
</dbReference>
<dbReference type="PANTHER" id="PTHR42880:SF2">
    <property type="entry name" value="(R)-CITRAMALATE SYNTHASE CIMA"/>
    <property type="match status" value="1"/>
</dbReference>
<organism evidence="9 10">
    <name type="scientific">candidate division MSBL1 archaeon SCGC-AAA382F02</name>
    <dbReference type="NCBI Taxonomy" id="1698282"/>
    <lineage>
        <taxon>Archaea</taxon>
        <taxon>Methanobacteriati</taxon>
        <taxon>Methanobacteriota</taxon>
        <taxon>candidate division MSBL1</taxon>
    </lineage>
</organism>
<dbReference type="InterPro" id="IPR013785">
    <property type="entry name" value="Aldolase_TIM"/>
</dbReference>
<keyword evidence="7" id="KW-0175">Coiled coil</keyword>
<dbReference type="FunFam" id="3.20.20.70:FF:000010">
    <property type="entry name" value="2-isopropylmalate synthase"/>
    <property type="match status" value="1"/>
</dbReference>
<dbReference type="GO" id="GO:0009098">
    <property type="term" value="P:L-leucine biosynthetic process"/>
    <property type="evidence" value="ECO:0007669"/>
    <property type="project" value="InterPro"/>
</dbReference>
<feature type="coiled-coil region" evidence="7">
    <location>
        <begin position="341"/>
        <end position="373"/>
    </location>
</feature>
<dbReference type="PATRIC" id="fig|1698282.3.peg.341"/>
<dbReference type="SUPFAM" id="SSF51569">
    <property type="entry name" value="Aldolase"/>
    <property type="match status" value="1"/>
</dbReference>
<dbReference type="Pfam" id="PF08502">
    <property type="entry name" value="LeuA_dimer"/>
    <property type="match status" value="1"/>
</dbReference>
<evidence type="ECO:0000259" key="8">
    <source>
        <dbReference type="PROSITE" id="PS50991"/>
    </source>
</evidence>
<name>A0A133VIP8_9EURY</name>
<dbReference type="SUPFAM" id="SSF110921">
    <property type="entry name" value="2-isopropylmalate synthase LeuA, allosteric (dimerisation) domain"/>
    <property type="match status" value="1"/>
</dbReference>
<comment type="pathway">
    <text evidence="5">Amino-acid biosynthesis.</text>
</comment>
<dbReference type="Gene3D" id="3.30.160.740">
    <property type="match status" value="1"/>
</dbReference>
<sequence length="519" mass="56372">MNKKGYIGEFADTYKKDLNLPDEVKIFDTTLRDGEQTPGVSFTPDQKIRIARQLDELQVDVIEAGFPIVSKGEKNSVKKIVDEDLDTEICALSRSSDEDLETALDCNVDSIHLFIATSDLHLEKKLDLTREEALEKAVTSVEKAKENGVIVEFSAEDATRTELGYLKEIYEAVENAGADRINIPDTVGVATPKAMRNLTEEIKKVVDIPISVHCHDDFGLAVSNSVAAVETGAEQIHAAINGLGERAGNASLEEVVMTLRSLYDIKPRVKTEALVKTSSLLERITGIQVPPNKAIVGDNAFAHEAGIHVDGVLKSPGTYEALSPELVGHHRRITLGKHTGKKSVKKQLDELEIETTKEQLEEITARLKDIGDKGKIITDADLRAIAESVVGTLPREEKAVKLKEATVTTGSTVTPTSSIRLSVKGEDRIGSATGVGPVDAAIKALRDVMGEISELSLKEYHLDAITGGSDALADVTVKLEDKDNNLYIAKGVRDDVVLASVEAMVNGINRYFARKEEES</sequence>
<dbReference type="InterPro" id="IPR013709">
    <property type="entry name" value="2-isopropylmalate_synth_dimer"/>
</dbReference>
<dbReference type="Gene3D" id="3.20.20.70">
    <property type="entry name" value="Aldolase class I"/>
    <property type="match status" value="1"/>
</dbReference>
<dbReference type="EMBL" id="LHYG01000006">
    <property type="protein sequence ID" value="KXB06325.1"/>
    <property type="molecule type" value="Genomic_DNA"/>
</dbReference>
<dbReference type="Pfam" id="PF22617">
    <property type="entry name" value="HCS_D2"/>
    <property type="match status" value="1"/>
</dbReference>
<dbReference type="Gene3D" id="1.10.238.260">
    <property type="match status" value="1"/>
</dbReference>
<dbReference type="CDD" id="cd07940">
    <property type="entry name" value="DRE_TIM_IPMS"/>
    <property type="match status" value="1"/>
</dbReference>
<evidence type="ECO:0000256" key="1">
    <source>
        <dbReference type="ARBA" id="ARBA00006154"/>
    </source>
</evidence>
<dbReference type="InterPro" id="IPR011830">
    <property type="entry name" value="LEU1_arch"/>
</dbReference>
<dbReference type="InterPro" id="IPR002034">
    <property type="entry name" value="AIPM/Hcit_synth_CS"/>
</dbReference>
<comment type="caution">
    <text evidence="9">The sequence shown here is derived from an EMBL/GenBank/DDBJ whole genome shotgun (WGS) entry which is preliminary data.</text>
</comment>
<dbReference type="Pfam" id="PF00682">
    <property type="entry name" value="HMGL-like"/>
    <property type="match status" value="1"/>
</dbReference>
<keyword evidence="2" id="KW-0028">Amino-acid biosynthesis</keyword>
<dbReference type="PROSITE" id="PS00816">
    <property type="entry name" value="AIPM_HOMOCIT_SYNTH_2"/>
    <property type="match status" value="1"/>
</dbReference>
<keyword evidence="3 6" id="KW-0808">Transferase</keyword>
<evidence type="ECO:0000313" key="10">
    <source>
        <dbReference type="Proteomes" id="UP000070491"/>
    </source>
</evidence>
<dbReference type="GO" id="GO:0003852">
    <property type="term" value="F:2-isopropylmalate synthase activity"/>
    <property type="evidence" value="ECO:0007669"/>
    <property type="project" value="InterPro"/>
</dbReference>
<keyword evidence="4" id="KW-0100">Branched-chain amino acid biosynthesis</keyword>
<dbReference type="NCBIfam" id="TIGR02090">
    <property type="entry name" value="LEU1_arch"/>
    <property type="match status" value="1"/>
</dbReference>